<reference evidence="1 2" key="1">
    <citation type="journal article" date="2021" name="Sci. Rep.">
        <title>Chromosome anchoring in Senegalese sole (Solea senegalensis) reveals sex-associated markers and genome rearrangements in flatfish.</title>
        <authorList>
            <person name="Guerrero-Cozar I."/>
            <person name="Gomez-Garrido J."/>
            <person name="Berbel C."/>
            <person name="Martinez-Blanch J.F."/>
            <person name="Alioto T."/>
            <person name="Claros M.G."/>
            <person name="Gagnaire P.A."/>
            <person name="Manchado M."/>
        </authorList>
    </citation>
    <scope>NUCLEOTIDE SEQUENCE [LARGE SCALE GENOMIC DNA]</scope>
    <source>
        <strain evidence="1">Sse05_10M</strain>
    </source>
</reference>
<organism evidence="1 2">
    <name type="scientific">Solea senegalensis</name>
    <name type="common">Senegalese sole</name>
    <dbReference type="NCBI Taxonomy" id="28829"/>
    <lineage>
        <taxon>Eukaryota</taxon>
        <taxon>Metazoa</taxon>
        <taxon>Chordata</taxon>
        <taxon>Craniata</taxon>
        <taxon>Vertebrata</taxon>
        <taxon>Euteleostomi</taxon>
        <taxon>Actinopterygii</taxon>
        <taxon>Neopterygii</taxon>
        <taxon>Teleostei</taxon>
        <taxon>Neoteleostei</taxon>
        <taxon>Acanthomorphata</taxon>
        <taxon>Carangaria</taxon>
        <taxon>Pleuronectiformes</taxon>
        <taxon>Pleuronectoidei</taxon>
        <taxon>Soleidae</taxon>
        <taxon>Solea</taxon>
    </lineage>
</organism>
<comment type="caution">
    <text evidence="1">The sequence shown here is derived from an EMBL/GenBank/DDBJ whole genome shotgun (WGS) entry which is preliminary data.</text>
</comment>
<keyword evidence="2" id="KW-1185">Reference proteome</keyword>
<dbReference type="Proteomes" id="UP000693946">
    <property type="component" value="Linkage Group LG3"/>
</dbReference>
<sequence length="126" mass="14368">MADCSVEEAGFDISALKTSLIQYFRCQSRERERERERDYATLHCCSLPPLISQLLQAGAYAAPSNRNLCESRRLQFLLLPPKLRQTPLNSTPEDNNHTLLFVTVPLCNTAHLYLMSSLVKTLWVNL</sequence>
<accession>A0AAV6QWV1</accession>
<evidence type="ECO:0000313" key="1">
    <source>
        <dbReference type="EMBL" id="KAG7496839.1"/>
    </source>
</evidence>
<evidence type="ECO:0000313" key="2">
    <source>
        <dbReference type="Proteomes" id="UP000693946"/>
    </source>
</evidence>
<dbReference type="AlphaFoldDB" id="A0AAV6QWV1"/>
<dbReference type="EMBL" id="JAGKHQ010000015">
    <property type="protein sequence ID" value="KAG7496839.1"/>
    <property type="molecule type" value="Genomic_DNA"/>
</dbReference>
<protein>
    <submittedName>
        <fullName evidence="1">Uncharacterized protein</fullName>
    </submittedName>
</protein>
<gene>
    <name evidence="1" type="ORF">JOB18_026118</name>
</gene>
<proteinExistence type="predicted"/>
<name>A0AAV6QWV1_SOLSE</name>